<accession>A0AAD2E4F5</accession>
<evidence type="ECO:0000313" key="1">
    <source>
        <dbReference type="EMBL" id="CAI9774416.1"/>
    </source>
</evidence>
<keyword evidence="2" id="KW-1185">Reference proteome</keyword>
<dbReference type="PANTHER" id="PTHR36807:SF2">
    <property type="entry name" value="PHOSPHOGLYCOLATE PHOSPHATASE"/>
    <property type="match status" value="1"/>
</dbReference>
<name>A0AAD2E4F5_9LAMI</name>
<dbReference type="AlphaFoldDB" id="A0AAD2E4F5"/>
<sequence length="187" mass="21409">MGYFLWNFLYLLPPPSIFCSKFLNFSYEVRKRLTNPFEESGDVFGTEAFAISKMYLHTHGNILDGRPFAPKTFHVSTPRKGYFKNCKVYQFSAQNACKLIAPHLRIPNVMPQQNTFKRCRCMSALVNADSPITSDWIPVVDQVFRLVSIALTYMAGVIPAENFPYSTQTRISEDNEVPENSSFSVPW</sequence>
<evidence type="ECO:0000313" key="2">
    <source>
        <dbReference type="Proteomes" id="UP000834106"/>
    </source>
</evidence>
<dbReference type="EMBL" id="OU503048">
    <property type="protein sequence ID" value="CAI9774416.1"/>
    <property type="molecule type" value="Genomic_DNA"/>
</dbReference>
<dbReference type="PANTHER" id="PTHR36807">
    <property type="entry name" value="PHOSPHOGLYCOLATE PHOSPHATASE"/>
    <property type="match status" value="1"/>
</dbReference>
<gene>
    <name evidence="1" type="ORF">FPE_LOCUS21846</name>
</gene>
<organism evidence="1 2">
    <name type="scientific">Fraxinus pennsylvanica</name>
    <dbReference type="NCBI Taxonomy" id="56036"/>
    <lineage>
        <taxon>Eukaryota</taxon>
        <taxon>Viridiplantae</taxon>
        <taxon>Streptophyta</taxon>
        <taxon>Embryophyta</taxon>
        <taxon>Tracheophyta</taxon>
        <taxon>Spermatophyta</taxon>
        <taxon>Magnoliopsida</taxon>
        <taxon>eudicotyledons</taxon>
        <taxon>Gunneridae</taxon>
        <taxon>Pentapetalae</taxon>
        <taxon>asterids</taxon>
        <taxon>lamiids</taxon>
        <taxon>Lamiales</taxon>
        <taxon>Oleaceae</taxon>
        <taxon>Oleeae</taxon>
        <taxon>Fraxinus</taxon>
    </lineage>
</organism>
<reference evidence="1" key="1">
    <citation type="submission" date="2023-05" db="EMBL/GenBank/DDBJ databases">
        <authorList>
            <person name="Huff M."/>
        </authorList>
    </citation>
    <scope>NUCLEOTIDE SEQUENCE</scope>
</reference>
<dbReference type="Proteomes" id="UP000834106">
    <property type="component" value="Chromosome 13"/>
</dbReference>
<protein>
    <submittedName>
        <fullName evidence="1">Uncharacterized protein</fullName>
    </submittedName>
</protein>
<proteinExistence type="predicted"/>